<evidence type="ECO:0000259" key="3">
    <source>
        <dbReference type="PROSITE" id="PS50097"/>
    </source>
</evidence>
<comment type="caution">
    <text evidence="4">The sequence shown here is derived from an EMBL/GenBank/DDBJ whole genome shotgun (WGS) entry which is preliminary data.</text>
</comment>
<name>A0AAU9IYU4_9CILI</name>
<feature type="domain" description="BTB" evidence="3">
    <location>
        <begin position="572"/>
        <end position="639"/>
    </location>
</feature>
<organism evidence="4 5">
    <name type="scientific">Blepharisma stoltei</name>
    <dbReference type="NCBI Taxonomy" id="1481888"/>
    <lineage>
        <taxon>Eukaryota</taxon>
        <taxon>Sar</taxon>
        <taxon>Alveolata</taxon>
        <taxon>Ciliophora</taxon>
        <taxon>Postciliodesmatophora</taxon>
        <taxon>Heterotrichea</taxon>
        <taxon>Heterotrichida</taxon>
        <taxon>Blepharismidae</taxon>
        <taxon>Blepharisma</taxon>
    </lineage>
</organism>
<dbReference type="CDD" id="cd18186">
    <property type="entry name" value="BTB_POZ_ZBTB_KLHL-like"/>
    <property type="match status" value="1"/>
</dbReference>
<dbReference type="Gene3D" id="2.120.10.80">
    <property type="entry name" value="Kelch-type beta propeller"/>
    <property type="match status" value="2"/>
</dbReference>
<dbReference type="InterPro" id="IPR006652">
    <property type="entry name" value="Kelch_1"/>
</dbReference>
<dbReference type="Pfam" id="PF01344">
    <property type="entry name" value="Kelch_1"/>
    <property type="match status" value="1"/>
</dbReference>
<proteinExistence type="predicted"/>
<dbReference type="Pfam" id="PF24681">
    <property type="entry name" value="Kelch_KLHDC2_KLHL20_DRC7"/>
    <property type="match status" value="1"/>
</dbReference>
<evidence type="ECO:0000256" key="1">
    <source>
        <dbReference type="ARBA" id="ARBA00022441"/>
    </source>
</evidence>
<dbReference type="InterPro" id="IPR000210">
    <property type="entry name" value="BTB/POZ_dom"/>
</dbReference>
<dbReference type="EMBL" id="CAJZBQ010000027">
    <property type="protein sequence ID" value="CAG9320932.1"/>
    <property type="molecule type" value="Genomic_DNA"/>
</dbReference>
<protein>
    <recommendedName>
        <fullName evidence="3">BTB domain-containing protein</fullName>
    </recommendedName>
</protein>
<keyword evidence="5" id="KW-1185">Reference proteome</keyword>
<gene>
    <name evidence="4" type="ORF">BSTOLATCC_MIC27508</name>
</gene>
<dbReference type="SUPFAM" id="SSF54695">
    <property type="entry name" value="POZ domain"/>
    <property type="match status" value="2"/>
</dbReference>
<dbReference type="PROSITE" id="PS50097">
    <property type="entry name" value="BTB"/>
    <property type="match status" value="1"/>
</dbReference>
<dbReference type="PANTHER" id="PTHR46093">
    <property type="entry name" value="ACYL-COA-BINDING DOMAIN-CONTAINING PROTEIN 5"/>
    <property type="match status" value="1"/>
</dbReference>
<evidence type="ECO:0000313" key="5">
    <source>
        <dbReference type="Proteomes" id="UP001162131"/>
    </source>
</evidence>
<dbReference type="Pfam" id="PF00651">
    <property type="entry name" value="BTB"/>
    <property type="match status" value="1"/>
</dbReference>
<dbReference type="SUPFAM" id="SSF117281">
    <property type="entry name" value="Kelch motif"/>
    <property type="match status" value="2"/>
</dbReference>
<reference evidence="4" key="1">
    <citation type="submission" date="2021-09" db="EMBL/GenBank/DDBJ databases">
        <authorList>
            <consortium name="AG Swart"/>
            <person name="Singh M."/>
            <person name="Singh A."/>
            <person name="Seah K."/>
            <person name="Emmerich C."/>
        </authorList>
    </citation>
    <scope>NUCLEOTIDE SEQUENCE</scope>
    <source>
        <strain evidence="4">ATCC30299</strain>
    </source>
</reference>
<dbReference type="InterPro" id="IPR011333">
    <property type="entry name" value="SKP1/BTB/POZ_sf"/>
</dbReference>
<dbReference type="AlphaFoldDB" id="A0AAU9IYU4"/>
<keyword evidence="1" id="KW-0880">Kelch repeat</keyword>
<dbReference type="SMART" id="SM00612">
    <property type="entry name" value="Kelch"/>
    <property type="match status" value="2"/>
</dbReference>
<sequence length="733" mass="83619">MERLDIGIPRGYWSTINCKGDLPRPKSGHSAVQYKGREMYVFGGFDGNTVLNELGCLDLYTQTWTKLHEESSPGPNMPSPRCSHAAAINKQTGCMYIFGGSGQHFGYSNKADLFKYTISTKAWNEVLCIGEAPSARYGHSMQCINGNLLIFGGSDGFKFFGDLYLLDLSNLIWQKVKTKGTSPPIRYKHSALCYGDKMLIIGGGDTTSHYGDVWTLDSTFTWSQISNNIVPSGRSCHTAEICGNEIYLFGGGLEKRYADLWKYCLTKNEWTEVAQRGPAQPPRNFHSSVLCDEYIVLFGGNLNQDTNNRSNDTLVYRLADYLPVYRSPLLQLEEWLDRPGTHADTRLIFEDGELYSQQSLLKFRVPLLHQFIEQFGNQKLIRVPCSIKIGRALCSFIYKDELDMTLNTTDALNLLSIATKYGISSLMTKIILYLFYNVSHENVIEVTNCLSQNSIGGILHRNELRANRAKYIHEQGHRPELSSMIASENLEKLTEKLYFSYIKYIVEFFEDLQRKRIYSPQKVESIVNIDVQNQLKKKKDKKVKEEGKFLIFDEENSLYNSLELLHNDDQSKDLTLIAEGGEIKVHSFMMVSGSIFFRSLILNPFAESQENQIQIDTVPIEALIPLTKYIYLGSQGIKEISIEEQSQLVPYADYLQLTNPDLKDIIGASIDDIISKENVFEYLNIAHQMQAAVMKKKIIEYFIENYAEFVEREEMSALPVEILVELHRWRAKI</sequence>
<evidence type="ECO:0000256" key="2">
    <source>
        <dbReference type="ARBA" id="ARBA00022737"/>
    </source>
</evidence>
<dbReference type="InterPro" id="IPR015915">
    <property type="entry name" value="Kelch-typ_b-propeller"/>
</dbReference>
<accession>A0AAU9IYU4</accession>
<dbReference type="Gene3D" id="3.30.710.10">
    <property type="entry name" value="Potassium Channel Kv1.1, Chain A"/>
    <property type="match status" value="2"/>
</dbReference>
<dbReference type="PANTHER" id="PTHR46093:SF18">
    <property type="entry name" value="FIBRONECTIN TYPE-III DOMAIN-CONTAINING PROTEIN"/>
    <property type="match status" value="1"/>
</dbReference>
<evidence type="ECO:0000313" key="4">
    <source>
        <dbReference type="EMBL" id="CAG9320932.1"/>
    </source>
</evidence>
<keyword evidence="2" id="KW-0677">Repeat</keyword>
<dbReference type="Proteomes" id="UP001162131">
    <property type="component" value="Unassembled WGS sequence"/>
</dbReference>